<evidence type="ECO:0000259" key="5">
    <source>
        <dbReference type="PROSITE" id="PS50111"/>
    </source>
</evidence>
<comment type="similarity">
    <text evidence="2">Belongs to the methyl-accepting chemotaxis (MCP) protein family.</text>
</comment>
<dbReference type="Pfam" id="PF12729">
    <property type="entry name" value="4HB_MCP_1"/>
    <property type="match status" value="1"/>
</dbReference>
<dbReference type="PANTHER" id="PTHR43531">
    <property type="entry name" value="PROTEIN ICFG"/>
    <property type="match status" value="1"/>
</dbReference>
<reference evidence="7" key="1">
    <citation type="journal article" date="2019" name="Int. J. Syst. Evol. Microbiol.">
        <title>The Global Catalogue of Microorganisms (GCM) 10K type strain sequencing project: providing services to taxonomists for standard genome sequencing and annotation.</title>
        <authorList>
            <consortium name="The Broad Institute Genomics Platform"/>
            <consortium name="The Broad Institute Genome Sequencing Center for Infectious Disease"/>
            <person name="Wu L."/>
            <person name="Ma J."/>
        </authorList>
    </citation>
    <scope>NUCLEOTIDE SEQUENCE [LARGE SCALE GENOMIC DNA]</scope>
    <source>
        <strain evidence="7">JCM 16673</strain>
    </source>
</reference>
<organism evidence="6 7">
    <name type="scientific">Actimicrobium antarcticum</name>
    <dbReference type="NCBI Taxonomy" id="1051899"/>
    <lineage>
        <taxon>Bacteria</taxon>
        <taxon>Pseudomonadati</taxon>
        <taxon>Pseudomonadota</taxon>
        <taxon>Betaproteobacteria</taxon>
        <taxon>Burkholderiales</taxon>
        <taxon>Oxalobacteraceae</taxon>
        <taxon>Actimicrobium</taxon>
    </lineage>
</organism>
<dbReference type="CDD" id="cd11386">
    <property type="entry name" value="MCP_signal"/>
    <property type="match status" value="1"/>
</dbReference>
<feature type="domain" description="Methyl-accepting transducer" evidence="5">
    <location>
        <begin position="276"/>
        <end position="505"/>
    </location>
</feature>
<dbReference type="SMART" id="SM00283">
    <property type="entry name" value="MA"/>
    <property type="match status" value="1"/>
</dbReference>
<dbReference type="Gene3D" id="1.10.287.950">
    <property type="entry name" value="Methyl-accepting chemotaxis protein"/>
    <property type="match status" value="1"/>
</dbReference>
<keyword evidence="3" id="KW-0807">Transducer</keyword>
<dbReference type="InterPro" id="IPR051310">
    <property type="entry name" value="MCP_chemotaxis"/>
</dbReference>
<evidence type="ECO:0000256" key="4">
    <source>
        <dbReference type="SAM" id="Phobius"/>
    </source>
</evidence>
<keyword evidence="4" id="KW-1133">Transmembrane helix</keyword>
<sequence length="577" mass="60404">MLNNLRIGIRLGGAFGLVLCFAAALAITGILTLSSVMGSFRIVTNSVLPKTELANQNIQAAYDYARAFAYIVTSDGRPGADQASIARARSVLVDTVKLVNDNTKTLEKMLSSDQEKALLATVVAQRKAYGASRNQVLEMKKAEQNDRAVELMFTQTNSLQTVYIQAIKDFIAYENALTKSGIAAAESTFANSQSALLILFAVTLILGIFISVSITRGLLKSLGGEPDYAAAIAGKIADGDLTVAVQVAPHDEASLLFAMKRMCDGLVGIVGQVRSGTNVIVTASSEIASGNLDLSSRTEQQASALEETASSMEELTSTVKQNGENARQANQLAASASEIAVKGGAVVAQVIGTMSEINESARKIVDIISVIDGIAFQTNILALNAAVEAARAGEQGRGFAVVATEVRSLAQRSAGAAKEIKQLIGDSVEKVDAGSRLVNQAGATMDEIVASVKRVTDIMSEIASAGREQEAGIQQINTAITEMDTVTQQNAALVEQAAAAAESLQDQAAGLAKVVSVFKLNDDVRALSNPLAATSVHSRAATGLHVKSLASRTTPAPIALTSVGHTRSKARNIRIDN</sequence>
<comment type="caution">
    <text evidence="6">The sequence shown here is derived from an EMBL/GenBank/DDBJ whole genome shotgun (WGS) entry which is preliminary data.</text>
</comment>
<evidence type="ECO:0000313" key="6">
    <source>
        <dbReference type="EMBL" id="GAA4026304.1"/>
    </source>
</evidence>
<dbReference type="PROSITE" id="PS50111">
    <property type="entry name" value="CHEMOTAXIS_TRANSDUC_2"/>
    <property type="match status" value="1"/>
</dbReference>
<dbReference type="SUPFAM" id="SSF58104">
    <property type="entry name" value="Methyl-accepting chemotaxis protein (MCP) signaling domain"/>
    <property type="match status" value="1"/>
</dbReference>
<keyword evidence="4" id="KW-0812">Transmembrane</keyword>
<dbReference type="InterPro" id="IPR004089">
    <property type="entry name" value="MCPsignal_dom"/>
</dbReference>
<keyword evidence="1" id="KW-0488">Methylation</keyword>
<keyword evidence="7" id="KW-1185">Reference proteome</keyword>
<evidence type="ECO:0000256" key="3">
    <source>
        <dbReference type="PROSITE-ProRule" id="PRU00284"/>
    </source>
</evidence>
<accession>A0ABP7TH49</accession>
<evidence type="ECO:0000256" key="1">
    <source>
        <dbReference type="ARBA" id="ARBA00022481"/>
    </source>
</evidence>
<dbReference type="PRINTS" id="PR00260">
    <property type="entry name" value="CHEMTRNSDUCR"/>
</dbReference>
<feature type="transmembrane region" description="Helical" evidence="4">
    <location>
        <begin position="195"/>
        <end position="214"/>
    </location>
</feature>
<dbReference type="InterPro" id="IPR004090">
    <property type="entry name" value="Chemotax_Me-accpt_rcpt"/>
</dbReference>
<proteinExistence type="inferred from homology"/>
<gene>
    <name evidence="6" type="ORF">GCM10022212_25320</name>
</gene>
<dbReference type="RefSeq" id="WP_344763716.1">
    <property type="nucleotide sequence ID" value="NZ_BAAAZE010000009.1"/>
</dbReference>
<protein>
    <submittedName>
        <fullName evidence="6">Methyl-accepting chemotaxis protein</fullName>
    </submittedName>
</protein>
<keyword evidence="4" id="KW-0472">Membrane</keyword>
<dbReference type="EMBL" id="BAAAZE010000009">
    <property type="protein sequence ID" value="GAA4026304.1"/>
    <property type="molecule type" value="Genomic_DNA"/>
</dbReference>
<dbReference type="InterPro" id="IPR047347">
    <property type="entry name" value="YvaQ-like_sensor"/>
</dbReference>
<dbReference type="InterPro" id="IPR024478">
    <property type="entry name" value="HlyB_4HB_MCP"/>
</dbReference>
<dbReference type="PANTHER" id="PTHR43531:SF14">
    <property type="entry name" value="METHYL-ACCEPTING CHEMOTAXIS PROTEIN I-RELATED"/>
    <property type="match status" value="1"/>
</dbReference>
<evidence type="ECO:0000313" key="7">
    <source>
        <dbReference type="Proteomes" id="UP001501353"/>
    </source>
</evidence>
<dbReference type="Pfam" id="PF00015">
    <property type="entry name" value="MCPsignal"/>
    <property type="match status" value="1"/>
</dbReference>
<name>A0ABP7TH49_9BURK</name>
<dbReference type="CDD" id="cd19411">
    <property type="entry name" value="MCP2201-like_sensor"/>
    <property type="match status" value="1"/>
</dbReference>
<dbReference type="Proteomes" id="UP001501353">
    <property type="component" value="Unassembled WGS sequence"/>
</dbReference>
<evidence type="ECO:0000256" key="2">
    <source>
        <dbReference type="ARBA" id="ARBA00029447"/>
    </source>
</evidence>